<dbReference type="EMBL" id="QMNG01000114">
    <property type="protein sequence ID" value="RLC35828.1"/>
    <property type="molecule type" value="Genomic_DNA"/>
</dbReference>
<dbReference type="Proteomes" id="UP000281261">
    <property type="component" value="Unassembled WGS sequence"/>
</dbReference>
<comment type="caution">
    <text evidence="1">The sequence shown here is derived from an EMBL/GenBank/DDBJ whole genome shotgun (WGS) entry which is preliminary data.</text>
</comment>
<accession>A0A420ZB07</accession>
<evidence type="ECO:0000313" key="2">
    <source>
        <dbReference type="Proteomes" id="UP000281261"/>
    </source>
</evidence>
<protein>
    <submittedName>
        <fullName evidence="1">Uncharacterized protein</fullName>
    </submittedName>
</protein>
<name>A0A420ZB07_UNCK3</name>
<reference evidence="1 2" key="1">
    <citation type="submission" date="2018-06" db="EMBL/GenBank/DDBJ databases">
        <title>Extensive metabolic versatility and redundancy in microbially diverse, dynamic hydrothermal sediments.</title>
        <authorList>
            <person name="Dombrowski N."/>
            <person name="Teske A."/>
            <person name="Baker B.J."/>
        </authorList>
    </citation>
    <scope>NUCLEOTIDE SEQUENCE [LARGE SCALE GENOMIC DNA]</scope>
    <source>
        <strain evidence="1">B79_G16</strain>
    </source>
</reference>
<proteinExistence type="predicted"/>
<evidence type="ECO:0000313" key="1">
    <source>
        <dbReference type="EMBL" id="RLC35828.1"/>
    </source>
</evidence>
<sequence>LHIAEAGVNYYRWHLNQYIEAENSDIQDGKDWCCKVGGVEYGQDADQCRNGDFIVCGTCDGEACYEHDYYNPQGELTGKFVLEIKAKKICGQILGVYINSTGSTIKYPDLKRKVEAKFASTSIAEYGSIIHEAIWRGAEEKTAGKFHTNSGVRMDAVNNSLVTSSKSDKDSEGWLCTSSFGCSSASCPEGCKPEGANCRCDGVCGAGSPKDLWKFPTPPFDFTGITNDLTGIKNLAQTHTEGKGYYPPSGEKGYHIIFNGDGTFDIRTVTEIEGVAPAFDIKEGEWITSYEKIITEEPLAVDVRLPQCCGLIYVEDNLWIEGTVKGKITVAASDLITVPPVDPTIFITGDLDYTAFDGSDSLAMIAEGNILITLDCDASSANPDEIVLRGVFVAQNGWVGRRGYWNSAGPENLRIRDKLITYGTIVSFIRGEVTYLKCLTIPDCIFSGFKNWDCYFDEKLSRDPPPLLPYVSKELKLISLEEIQ</sequence>
<dbReference type="AlphaFoldDB" id="A0A420ZB07"/>
<feature type="non-terminal residue" evidence="1">
    <location>
        <position position="1"/>
    </location>
</feature>
<organism evidence="1 2">
    <name type="scientific">candidate division Kazan bacterium</name>
    <dbReference type="NCBI Taxonomy" id="2202143"/>
    <lineage>
        <taxon>Bacteria</taxon>
        <taxon>Bacteria division Kazan-3B-28</taxon>
    </lineage>
</organism>
<gene>
    <name evidence="1" type="ORF">DRH29_05690</name>
</gene>